<reference evidence="2" key="2">
    <citation type="submission" date="2022-06" db="UniProtKB">
        <authorList>
            <consortium name="EnsemblMetazoa"/>
        </authorList>
    </citation>
    <scope>IDENTIFICATION</scope>
    <source>
        <strain evidence="2">PS312</strain>
    </source>
</reference>
<organism evidence="2 3">
    <name type="scientific">Pristionchus pacificus</name>
    <name type="common">Parasitic nematode worm</name>
    <dbReference type="NCBI Taxonomy" id="54126"/>
    <lineage>
        <taxon>Eukaryota</taxon>
        <taxon>Metazoa</taxon>
        <taxon>Ecdysozoa</taxon>
        <taxon>Nematoda</taxon>
        <taxon>Chromadorea</taxon>
        <taxon>Rhabditida</taxon>
        <taxon>Rhabditina</taxon>
        <taxon>Diplogasteromorpha</taxon>
        <taxon>Diplogasteroidea</taxon>
        <taxon>Neodiplogasteridae</taxon>
        <taxon>Pristionchus</taxon>
    </lineage>
</organism>
<dbReference type="EnsemblMetazoa" id="PPA44147.1">
    <property type="protein sequence ID" value="PPA44147.1"/>
    <property type="gene ID" value="WBGene00282516"/>
</dbReference>
<evidence type="ECO:0000256" key="1">
    <source>
        <dbReference type="SAM" id="MobiDB-lite"/>
    </source>
</evidence>
<keyword evidence="3" id="KW-1185">Reference proteome</keyword>
<name>A0A2A6CWR9_PRIPA</name>
<protein>
    <submittedName>
        <fullName evidence="2">Uncharacterized protein</fullName>
    </submittedName>
</protein>
<dbReference type="AlphaFoldDB" id="A0A2A6CWR9"/>
<feature type="compositionally biased region" description="Polar residues" evidence="1">
    <location>
        <begin position="9"/>
        <end position="23"/>
    </location>
</feature>
<sequence length="96" mass="10869">MANKKDNHTQCFYNTTANPSSVPQDYRNPLTEHNVSDLVVARQHIVVHYEKNNYLTADLLLVRYLEGEALVENGRKCARFDGSLPLLELLAGLDEP</sequence>
<accession>A0A8R1UYT7</accession>
<evidence type="ECO:0000313" key="3">
    <source>
        <dbReference type="Proteomes" id="UP000005239"/>
    </source>
</evidence>
<reference evidence="3" key="1">
    <citation type="journal article" date="2008" name="Nat. Genet.">
        <title>The Pristionchus pacificus genome provides a unique perspective on nematode lifestyle and parasitism.</title>
        <authorList>
            <person name="Dieterich C."/>
            <person name="Clifton S.W."/>
            <person name="Schuster L.N."/>
            <person name="Chinwalla A."/>
            <person name="Delehaunty K."/>
            <person name="Dinkelacker I."/>
            <person name="Fulton L."/>
            <person name="Fulton R."/>
            <person name="Godfrey J."/>
            <person name="Minx P."/>
            <person name="Mitreva M."/>
            <person name="Roeseler W."/>
            <person name="Tian H."/>
            <person name="Witte H."/>
            <person name="Yang S.P."/>
            <person name="Wilson R.K."/>
            <person name="Sommer R.J."/>
        </authorList>
    </citation>
    <scope>NUCLEOTIDE SEQUENCE [LARGE SCALE GENOMIC DNA]</scope>
    <source>
        <strain evidence="3">PS312</strain>
    </source>
</reference>
<evidence type="ECO:0000313" key="2">
    <source>
        <dbReference type="EnsemblMetazoa" id="PPA44147.1"/>
    </source>
</evidence>
<accession>A0A2A6CWR9</accession>
<gene>
    <name evidence="2" type="primary">WBGene00282516</name>
</gene>
<dbReference type="Proteomes" id="UP000005239">
    <property type="component" value="Unassembled WGS sequence"/>
</dbReference>
<proteinExistence type="predicted"/>
<feature type="region of interest" description="Disordered" evidence="1">
    <location>
        <begin position="1"/>
        <end position="24"/>
    </location>
</feature>